<keyword evidence="3" id="KW-1185">Reference proteome</keyword>
<protein>
    <submittedName>
        <fullName evidence="2">NAD(P)-dependent oxidoreductase</fullName>
    </submittedName>
</protein>
<dbReference type="PANTHER" id="PTHR43245">
    <property type="entry name" value="BIFUNCTIONAL POLYMYXIN RESISTANCE PROTEIN ARNA"/>
    <property type="match status" value="1"/>
</dbReference>
<reference evidence="2 3" key="1">
    <citation type="submission" date="2018-07" db="EMBL/GenBank/DDBJ databases">
        <authorList>
            <person name="Zhang Y."/>
            <person name="Wang L."/>
            <person name="Ma S."/>
        </authorList>
    </citation>
    <scope>NUCLEOTIDE SEQUENCE [LARGE SCALE GENOMIC DNA]</scope>
    <source>
        <strain evidence="2 3">4-2</strain>
    </source>
</reference>
<sequence length="274" mass="29445">MRIALTGASGIVGGFALRAARAAGHEVTVLDRSNGYLLGDAPDLSGHDALIHCAFAHRPGRYRGGEGDDPEGFRRANLDGTIRLFDAAAGSGLRRILFLSSRAVHDGHPRHVELTDDFPARPANLYGEVKALAEEYLRGLGLHGTAIRATGVYGPGPRHKWRSLFADYLAGIRIAPRAGTELHGKDLADAMLLLLEQETPPSSVNASDLILDRHDLLAEVRRLTGSTSPLPPRTDISALRVLKCDRLAAMGWQPGGMELLRASLPAMLDPKAHL</sequence>
<name>A0A3M0M6Z2_9RHOB</name>
<dbReference type="InterPro" id="IPR050177">
    <property type="entry name" value="Lipid_A_modif_metabolic_enz"/>
</dbReference>
<dbReference type="Proteomes" id="UP000273516">
    <property type="component" value="Unassembled WGS sequence"/>
</dbReference>
<evidence type="ECO:0000313" key="2">
    <source>
        <dbReference type="EMBL" id="RMC33241.1"/>
    </source>
</evidence>
<evidence type="ECO:0000313" key="3">
    <source>
        <dbReference type="Proteomes" id="UP000273516"/>
    </source>
</evidence>
<dbReference type="Gene3D" id="3.40.50.720">
    <property type="entry name" value="NAD(P)-binding Rossmann-like Domain"/>
    <property type="match status" value="1"/>
</dbReference>
<dbReference type="PANTHER" id="PTHR43245:SF55">
    <property type="entry name" value="NAD(P)-BINDING DOMAIN-CONTAINING PROTEIN"/>
    <property type="match status" value="1"/>
</dbReference>
<dbReference type="OrthoDB" id="9814124at2"/>
<organism evidence="2 3">
    <name type="scientific">Paracoccus alkanivorans</name>
    <dbReference type="NCBI Taxonomy" id="2116655"/>
    <lineage>
        <taxon>Bacteria</taxon>
        <taxon>Pseudomonadati</taxon>
        <taxon>Pseudomonadota</taxon>
        <taxon>Alphaproteobacteria</taxon>
        <taxon>Rhodobacterales</taxon>
        <taxon>Paracoccaceae</taxon>
        <taxon>Paracoccus</taxon>
    </lineage>
</organism>
<comment type="caution">
    <text evidence="2">The sequence shown here is derived from an EMBL/GenBank/DDBJ whole genome shotgun (WGS) entry which is preliminary data.</text>
</comment>
<dbReference type="RefSeq" id="WP_122113555.1">
    <property type="nucleotide sequence ID" value="NZ_QOKZ01000007.1"/>
</dbReference>
<dbReference type="InterPro" id="IPR036291">
    <property type="entry name" value="NAD(P)-bd_dom_sf"/>
</dbReference>
<dbReference type="EMBL" id="QOKZ01000007">
    <property type="protein sequence ID" value="RMC33241.1"/>
    <property type="molecule type" value="Genomic_DNA"/>
</dbReference>
<evidence type="ECO:0000259" key="1">
    <source>
        <dbReference type="Pfam" id="PF01370"/>
    </source>
</evidence>
<dbReference type="CDD" id="cd08946">
    <property type="entry name" value="SDR_e"/>
    <property type="match status" value="1"/>
</dbReference>
<dbReference type="AlphaFoldDB" id="A0A3M0M6Z2"/>
<gene>
    <name evidence="2" type="ORF">C9E81_17060</name>
</gene>
<dbReference type="InterPro" id="IPR001509">
    <property type="entry name" value="Epimerase_deHydtase"/>
</dbReference>
<dbReference type="Pfam" id="PF01370">
    <property type="entry name" value="Epimerase"/>
    <property type="match status" value="1"/>
</dbReference>
<dbReference type="SUPFAM" id="SSF51735">
    <property type="entry name" value="NAD(P)-binding Rossmann-fold domains"/>
    <property type="match status" value="1"/>
</dbReference>
<proteinExistence type="predicted"/>
<feature type="domain" description="NAD-dependent epimerase/dehydratase" evidence="1">
    <location>
        <begin position="3"/>
        <end position="205"/>
    </location>
</feature>
<accession>A0A3M0M6Z2</accession>